<keyword evidence="4 5" id="KW-0720">Serine protease</keyword>
<name>A0A2P7ZMJ4_9PEZI</name>
<evidence type="ECO:0000256" key="3">
    <source>
        <dbReference type="ARBA" id="ARBA00022801"/>
    </source>
</evidence>
<evidence type="ECO:0000256" key="5">
    <source>
        <dbReference type="PROSITE-ProRule" id="PRU01240"/>
    </source>
</evidence>
<feature type="region of interest" description="Disordered" evidence="6">
    <location>
        <begin position="109"/>
        <end position="151"/>
    </location>
</feature>
<keyword evidence="2 5" id="KW-0645">Protease</keyword>
<evidence type="ECO:0000259" key="7">
    <source>
        <dbReference type="Pfam" id="PF00082"/>
    </source>
</evidence>
<evidence type="ECO:0000256" key="2">
    <source>
        <dbReference type="ARBA" id="ARBA00022670"/>
    </source>
</evidence>
<dbReference type="GO" id="GO:0004252">
    <property type="term" value="F:serine-type endopeptidase activity"/>
    <property type="evidence" value="ECO:0007669"/>
    <property type="project" value="UniProtKB-UniRule"/>
</dbReference>
<dbReference type="GO" id="GO:0006508">
    <property type="term" value="P:proteolysis"/>
    <property type="evidence" value="ECO:0007669"/>
    <property type="project" value="UniProtKB-KW"/>
</dbReference>
<keyword evidence="9" id="KW-1185">Reference proteome</keyword>
<dbReference type="InterPro" id="IPR015500">
    <property type="entry name" value="Peptidase_S8_subtilisin-rel"/>
</dbReference>
<dbReference type="AlphaFoldDB" id="A0A2P7ZMJ4"/>
<dbReference type="STRING" id="40998.A0A2P7ZMJ4"/>
<feature type="active site" description="Charge relay system" evidence="5">
    <location>
        <position position="202"/>
    </location>
</feature>
<evidence type="ECO:0000313" key="9">
    <source>
        <dbReference type="Proteomes" id="UP000243723"/>
    </source>
</evidence>
<accession>A0A2P7ZMJ4</accession>
<dbReference type="CDD" id="cd00306">
    <property type="entry name" value="Peptidases_S8_S53"/>
    <property type="match status" value="1"/>
</dbReference>
<dbReference type="EMBL" id="NHZQ01000155">
    <property type="protein sequence ID" value="PSK49439.1"/>
    <property type="molecule type" value="Genomic_DNA"/>
</dbReference>
<dbReference type="Pfam" id="PF00082">
    <property type="entry name" value="Peptidase_S8"/>
    <property type="match status" value="1"/>
</dbReference>
<evidence type="ECO:0000256" key="4">
    <source>
        <dbReference type="ARBA" id="ARBA00022825"/>
    </source>
</evidence>
<dbReference type="Gene3D" id="3.40.50.200">
    <property type="entry name" value="Peptidase S8/S53 domain"/>
    <property type="match status" value="1"/>
</dbReference>
<dbReference type="InterPro" id="IPR000209">
    <property type="entry name" value="Peptidase_S8/S53_dom"/>
</dbReference>
<keyword evidence="3 5" id="KW-0378">Hydrolase</keyword>
<reference evidence="8 9" key="1">
    <citation type="submission" date="2017-05" db="EMBL/GenBank/DDBJ databases">
        <title>Draft genome sequence of Elsinoe australis.</title>
        <authorList>
            <person name="Cheng Q."/>
        </authorList>
    </citation>
    <scope>NUCLEOTIDE SEQUENCE [LARGE SCALE GENOMIC DNA]</scope>
    <source>
        <strain evidence="8 9">NL1</strain>
    </source>
</reference>
<protein>
    <recommendedName>
        <fullName evidence="7">Peptidase S8/S53 domain-containing protein</fullName>
    </recommendedName>
</protein>
<organism evidence="8 9">
    <name type="scientific">Elsinoe australis</name>
    <dbReference type="NCBI Taxonomy" id="40998"/>
    <lineage>
        <taxon>Eukaryota</taxon>
        <taxon>Fungi</taxon>
        <taxon>Dikarya</taxon>
        <taxon>Ascomycota</taxon>
        <taxon>Pezizomycotina</taxon>
        <taxon>Dothideomycetes</taxon>
        <taxon>Dothideomycetidae</taxon>
        <taxon>Myriangiales</taxon>
        <taxon>Elsinoaceae</taxon>
        <taxon>Elsinoe</taxon>
    </lineage>
</organism>
<dbReference type="InterPro" id="IPR050131">
    <property type="entry name" value="Peptidase_S8_subtilisin-like"/>
</dbReference>
<dbReference type="OrthoDB" id="206201at2759"/>
<feature type="active site" description="Charge relay system" evidence="5">
    <location>
        <position position="394"/>
    </location>
</feature>
<comment type="caution">
    <text evidence="8">The sequence shown here is derived from an EMBL/GenBank/DDBJ whole genome shotgun (WGS) entry which is preliminary data.</text>
</comment>
<dbReference type="PANTHER" id="PTHR43806">
    <property type="entry name" value="PEPTIDASE S8"/>
    <property type="match status" value="1"/>
</dbReference>
<dbReference type="InterPro" id="IPR036852">
    <property type="entry name" value="Peptidase_S8/S53_dom_sf"/>
</dbReference>
<evidence type="ECO:0000313" key="8">
    <source>
        <dbReference type="EMBL" id="PSK49439.1"/>
    </source>
</evidence>
<dbReference type="SUPFAM" id="SSF52743">
    <property type="entry name" value="Subtilisin-like"/>
    <property type="match status" value="1"/>
</dbReference>
<dbReference type="PANTHER" id="PTHR43806:SF11">
    <property type="entry name" value="CEREVISIN-RELATED"/>
    <property type="match status" value="1"/>
</dbReference>
<comment type="similarity">
    <text evidence="1 5">Belongs to the peptidase S8 family.</text>
</comment>
<feature type="active site" description="Charge relay system" evidence="5">
    <location>
        <position position="239"/>
    </location>
</feature>
<evidence type="ECO:0000256" key="6">
    <source>
        <dbReference type="SAM" id="MobiDB-lite"/>
    </source>
</evidence>
<sequence length="475" mass="53438">MTGNTFRSPLPPDCDPRKVNLALAEGMIAINDDNWSRECDSPNLRKAISTCFDIWLFQEVPFVPNDPTKGLQERRTILYERVVRPFEDIVKSLGYLDGQSHVELERTPLKVRRDTPATHEVRKAKAPSRPDTDVSSTYPLSPPLTQPREQDGCDLSFCSSGDNQSTFSKSQTWLDDFEKINEKHLRRHITGDSNIVKIAVLDTGLCDDAPMIDYSGTRSNIHWKDFSSEASKPMDEDGHGTHIATLLARLVPQAHIYVARVATTQDGLPSASNNIVEAIQHAACVWQVDMVCMSFGFRKPVEAIRNKINEVIERRKGLITFFAAAANEGHNRAEMFPASMDTVISIRGTNVAGKPEDMYDPIARPDEVVFGTLSTEVPSNWLRQEEERSMSGCSVATPLAVSVAALLYMYLAQQESFSRTWLRQMRRRQGVCEVFKALEQARKRCYVAPFSFFDDLDADVRLARLTDALEKASRM</sequence>
<feature type="domain" description="Peptidase S8/S53" evidence="7">
    <location>
        <begin position="196"/>
        <end position="410"/>
    </location>
</feature>
<dbReference type="PROSITE" id="PS51892">
    <property type="entry name" value="SUBTILASE"/>
    <property type="match status" value="1"/>
</dbReference>
<evidence type="ECO:0000256" key="1">
    <source>
        <dbReference type="ARBA" id="ARBA00011073"/>
    </source>
</evidence>
<dbReference type="PRINTS" id="PR00723">
    <property type="entry name" value="SUBTILISIN"/>
</dbReference>
<feature type="compositionally biased region" description="Basic and acidic residues" evidence="6">
    <location>
        <begin position="109"/>
        <end position="132"/>
    </location>
</feature>
<proteinExistence type="inferred from homology"/>
<gene>
    <name evidence="8" type="ORF">B9Z65_8234</name>
</gene>
<dbReference type="Proteomes" id="UP000243723">
    <property type="component" value="Unassembled WGS sequence"/>
</dbReference>